<feature type="transmembrane region" description="Helical" evidence="1">
    <location>
        <begin position="95"/>
        <end position="110"/>
    </location>
</feature>
<keyword evidence="3" id="KW-1185">Reference proteome</keyword>
<dbReference type="AlphaFoldDB" id="A0A3G1KPY2"/>
<feature type="transmembrane region" description="Helical" evidence="1">
    <location>
        <begin position="361"/>
        <end position="383"/>
    </location>
</feature>
<dbReference type="KEGG" id="fwa:DCMF_06625"/>
<sequence>MNIITTKKLKNFIVRMYLLIVLFLYTYSTGVNTGTIYSNRALIILYSGIGMYLLYSFIIKKNKFLRKVTQFDICIIIISYYVLFSSVMYSDAFSTSMNIFVMIILIYLLIKTLQFRTYYLGTDELINIYEFLFNTFIIFILISTIVAFLDNLNIFTLFPLPDITYYKRVQSWFSNSTMYGLNISIGIIFIYYNYCKSKNIIHLLLIFWFIYWLLMTGGRTPLIITIIGFIICLLFRVKKKSLYYLTSSIIGLVGSYYLFFDYLTRHFIIFRRFANGGIGSRDIKMHDVFTIWGQQNIIKQILGSGTNSLRDIFMYSAHSGFLRLWFDYGALFVLIYCIFIFLVIKKYIIVIRNADNKIKNLLIIGLAVTCMFLFAETMVIITISARYDFSLLLIMTALPYMYITSRNVSIVTKK</sequence>
<feature type="transmembrane region" description="Helical" evidence="1">
    <location>
        <begin position="242"/>
        <end position="260"/>
    </location>
</feature>
<evidence type="ECO:0000313" key="3">
    <source>
        <dbReference type="Proteomes" id="UP000323521"/>
    </source>
</evidence>
<accession>A0A3G1KPY2</accession>
<feature type="transmembrane region" description="Helical" evidence="1">
    <location>
        <begin position="389"/>
        <end position="405"/>
    </location>
</feature>
<feature type="transmembrane region" description="Helical" evidence="1">
    <location>
        <begin position="131"/>
        <end position="149"/>
    </location>
</feature>
<keyword evidence="1" id="KW-0812">Transmembrane</keyword>
<gene>
    <name evidence="2" type="ORF">DCMF_06625</name>
</gene>
<dbReference type="Proteomes" id="UP000323521">
    <property type="component" value="Chromosome"/>
</dbReference>
<organism evidence="2 3">
    <name type="scientific">Formimonas warabiya</name>
    <dbReference type="NCBI Taxonomy" id="1761012"/>
    <lineage>
        <taxon>Bacteria</taxon>
        <taxon>Bacillati</taxon>
        <taxon>Bacillota</taxon>
        <taxon>Clostridia</taxon>
        <taxon>Eubacteriales</taxon>
        <taxon>Peptococcaceae</taxon>
        <taxon>Candidatus Formimonas</taxon>
    </lineage>
</organism>
<feature type="transmembrane region" description="Helical" evidence="1">
    <location>
        <begin position="328"/>
        <end position="349"/>
    </location>
</feature>
<feature type="transmembrane region" description="Helical" evidence="1">
    <location>
        <begin position="199"/>
        <end position="215"/>
    </location>
</feature>
<evidence type="ECO:0008006" key="4">
    <source>
        <dbReference type="Google" id="ProtNLM"/>
    </source>
</evidence>
<evidence type="ECO:0000313" key="2">
    <source>
        <dbReference type="EMBL" id="ATW24496.1"/>
    </source>
</evidence>
<proteinExistence type="predicted"/>
<keyword evidence="1" id="KW-0472">Membrane</keyword>
<protein>
    <recommendedName>
        <fullName evidence="4">O-antigen ligase family protein</fullName>
    </recommendedName>
</protein>
<feature type="transmembrane region" description="Helical" evidence="1">
    <location>
        <begin position="40"/>
        <end position="59"/>
    </location>
</feature>
<keyword evidence="1" id="KW-1133">Transmembrane helix</keyword>
<feature type="transmembrane region" description="Helical" evidence="1">
    <location>
        <begin position="71"/>
        <end position="89"/>
    </location>
</feature>
<feature type="transmembrane region" description="Helical" evidence="1">
    <location>
        <begin position="221"/>
        <end position="237"/>
    </location>
</feature>
<dbReference type="RefSeq" id="WP_148133695.1">
    <property type="nucleotide sequence ID" value="NZ_CP017634.1"/>
</dbReference>
<name>A0A3G1KPY2_FORW1</name>
<reference evidence="2 3" key="1">
    <citation type="submission" date="2016-10" db="EMBL/GenBank/DDBJ databases">
        <title>Complete Genome Sequence of Peptococcaceae strain DCMF.</title>
        <authorList>
            <person name="Edwards R.J."/>
            <person name="Holland S.I."/>
            <person name="Deshpande N.P."/>
            <person name="Wong Y.K."/>
            <person name="Ertan H."/>
            <person name="Manefield M."/>
            <person name="Russell T.L."/>
            <person name="Lee M.J."/>
        </authorList>
    </citation>
    <scope>NUCLEOTIDE SEQUENCE [LARGE SCALE GENOMIC DNA]</scope>
    <source>
        <strain evidence="2 3">DCMF</strain>
    </source>
</reference>
<evidence type="ECO:0000256" key="1">
    <source>
        <dbReference type="SAM" id="Phobius"/>
    </source>
</evidence>
<feature type="transmembrane region" description="Helical" evidence="1">
    <location>
        <begin position="169"/>
        <end position="192"/>
    </location>
</feature>
<feature type="transmembrane region" description="Helical" evidence="1">
    <location>
        <begin position="12"/>
        <end position="28"/>
    </location>
</feature>
<dbReference type="EMBL" id="CP017634">
    <property type="protein sequence ID" value="ATW24496.1"/>
    <property type="molecule type" value="Genomic_DNA"/>
</dbReference>